<evidence type="ECO:0000313" key="2">
    <source>
        <dbReference type="Proteomes" id="UP000308600"/>
    </source>
</evidence>
<accession>A0ACD3B7C1</accession>
<keyword evidence="2" id="KW-1185">Reference proteome</keyword>
<sequence>MSVNHSGIATHVPPSLPSFAQAFSTTSLGSISTSNNALPPIQTRLSSAEANRVASPPNPPRSRPPSTEDPAAHRIAGKKRPRIDVDTSTSRQEDHSDSDRDSPLVRVKEEQEQDVLDSTPSPSLPPPQPSTRSVEQRPHPQDSGAPPPSSLLPSPAKKRRVTVSGGPHPLNTDVRVPVDQTSTTPISPVVIGFTIGRDNPGAIEQVRSMITVKQKQKALIEQRRGSVAGVVTPVAGPGNPPPSATAEDRSNVAATPKAPAPVRSLRRSPNAGTASRRPNHTPTHTGGNTRPPSPSPIIVPSQQPLQVPSQASSLSSIQTPSISFARRRANLLGPTKKKPADIVISPREAHTKDQFQPAIQSAPPVPHAGQAPFYSGRFPMTIPRLPAIMSTGENVRRVASNVPPTPTRLSMQRTASTSAVAQPISNISGRSPPAASVPISASLVPPTPSALHHPGYSGDKSAFLAPFEMFYDALNDSKQLKNWLGDQIQRSNSLLQSLTQQQDKINEVVESLVERRMAGMRSEVHSLRRRVDELEDALRAANGNQRQPDNAGNAKAYKGKQSLKNGIVQAPIATEGYTFPPAASTSSRLPAEPMRASPSWNQDRESRDNHAPPDSETGSPIPYDTRRLSISATRLDPPRSQPPSASDSSSQSRGSFTVQSPPLVQRDSPSNHALPPPPPSHGKVLRSSYSDRDREQRSGSHRQGLSGRSGGGGGQAASATSERSSPAPTSTRRQGSRRNSITMSAPEGSGDDT</sequence>
<evidence type="ECO:0000313" key="1">
    <source>
        <dbReference type="EMBL" id="TFK73587.1"/>
    </source>
</evidence>
<reference evidence="1 2" key="1">
    <citation type="journal article" date="2019" name="Nat. Ecol. Evol.">
        <title>Megaphylogeny resolves global patterns of mushroom evolution.</title>
        <authorList>
            <person name="Varga T."/>
            <person name="Krizsan K."/>
            <person name="Foldi C."/>
            <person name="Dima B."/>
            <person name="Sanchez-Garcia M."/>
            <person name="Sanchez-Ramirez S."/>
            <person name="Szollosi G.J."/>
            <person name="Szarkandi J.G."/>
            <person name="Papp V."/>
            <person name="Albert L."/>
            <person name="Andreopoulos W."/>
            <person name="Angelini C."/>
            <person name="Antonin V."/>
            <person name="Barry K.W."/>
            <person name="Bougher N.L."/>
            <person name="Buchanan P."/>
            <person name="Buyck B."/>
            <person name="Bense V."/>
            <person name="Catcheside P."/>
            <person name="Chovatia M."/>
            <person name="Cooper J."/>
            <person name="Damon W."/>
            <person name="Desjardin D."/>
            <person name="Finy P."/>
            <person name="Geml J."/>
            <person name="Haridas S."/>
            <person name="Hughes K."/>
            <person name="Justo A."/>
            <person name="Karasinski D."/>
            <person name="Kautmanova I."/>
            <person name="Kiss B."/>
            <person name="Kocsube S."/>
            <person name="Kotiranta H."/>
            <person name="LaButti K.M."/>
            <person name="Lechner B.E."/>
            <person name="Liimatainen K."/>
            <person name="Lipzen A."/>
            <person name="Lukacs Z."/>
            <person name="Mihaltcheva S."/>
            <person name="Morgado L.N."/>
            <person name="Niskanen T."/>
            <person name="Noordeloos M.E."/>
            <person name="Ohm R.A."/>
            <person name="Ortiz-Santana B."/>
            <person name="Ovrebo C."/>
            <person name="Racz N."/>
            <person name="Riley R."/>
            <person name="Savchenko A."/>
            <person name="Shiryaev A."/>
            <person name="Soop K."/>
            <person name="Spirin V."/>
            <person name="Szebenyi C."/>
            <person name="Tomsovsky M."/>
            <person name="Tulloss R.E."/>
            <person name="Uehling J."/>
            <person name="Grigoriev I.V."/>
            <person name="Vagvolgyi C."/>
            <person name="Papp T."/>
            <person name="Martin F.M."/>
            <person name="Miettinen O."/>
            <person name="Hibbett D.S."/>
            <person name="Nagy L.G."/>
        </authorList>
    </citation>
    <scope>NUCLEOTIDE SEQUENCE [LARGE SCALE GENOMIC DNA]</scope>
    <source>
        <strain evidence="1 2">NL-1719</strain>
    </source>
</reference>
<gene>
    <name evidence="1" type="ORF">BDN72DRAFT_165998</name>
</gene>
<name>A0ACD3B7C1_9AGAR</name>
<organism evidence="1 2">
    <name type="scientific">Pluteus cervinus</name>
    <dbReference type="NCBI Taxonomy" id="181527"/>
    <lineage>
        <taxon>Eukaryota</taxon>
        <taxon>Fungi</taxon>
        <taxon>Dikarya</taxon>
        <taxon>Basidiomycota</taxon>
        <taxon>Agaricomycotina</taxon>
        <taxon>Agaricomycetes</taxon>
        <taxon>Agaricomycetidae</taxon>
        <taxon>Agaricales</taxon>
        <taxon>Pluteineae</taxon>
        <taxon>Pluteaceae</taxon>
        <taxon>Pluteus</taxon>
    </lineage>
</organism>
<dbReference type="EMBL" id="ML208274">
    <property type="protein sequence ID" value="TFK73587.1"/>
    <property type="molecule type" value="Genomic_DNA"/>
</dbReference>
<dbReference type="Proteomes" id="UP000308600">
    <property type="component" value="Unassembled WGS sequence"/>
</dbReference>
<proteinExistence type="predicted"/>
<protein>
    <submittedName>
        <fullName evidence="1">Uncharacterized protein</fullName>
    </submittedName>
</protein>